<evidence type="ECO:0000256" key="3">
    <source>
        <dbReference type="ARBA" id="ARBA00022475"/>
    </source>
</evidence>
<evidence type="ECO:0000256" key="4">
    <source>
        <dbReference type="ARBA" id="ARBA00022692"/>
    </source>
</evidence>
<accession>A0ABY7LVQ8</accession>
<feature type="transmembrane region" description="Helical" evidence="7">
    <location>
        <begin position="211"/>
        <end position="229"/>
    </location>
</feature>
<keyword evidence="3" id="KW-1003">Cell membrane</keyword>
<evidence type="ECO:0000256" key="5">
    <source>
        <dbReference type="ARBA" id="ARBA00022989"/>
    </source>
</evidence>
<dbReference type="CDD" id="cd06177">
    <property type="entry name" value="MFS_NHS"/>
    <property type="match status" value="1"/>
</dbReference>
<feature type="transmembrane region" description="Helical" evidence="7">
    <location>
        <begin position="274"/>
        <end position="292"/>
    </location>
</feature>
<evidence type="ECO:0000256" key="2">
    <source>
        <dbReference type="ARBA" id="ARBA00022448"/>
    </source>
</evidence>
<dbReference type="SUPFAM" id="SSF103473">
    <property type="entry name" value="MFS general substrate transporter"/>
    <property type="match status" value="1"/>
</dbReference>
<feature type="transmembrane region" description="Helical" evidence="7">
    <location>
        <begin position="131"/>
        <end position="151"/>
    </location>
</feature>
<evidence type="ECO:0000256" key="1">
    <source>
        <dbReference type="ARBA" id="ARBA00004651"/>
    </source>
</evidence>
<protein>
    <submittedName>
        <fullName evidence="9">Nucleoside permease</fullName>
    </submittedName>
</protein>
<feature type="transmembrane region" description="Helical" evidence="7">
    <location>
        <begin position="73"/>
        <end position="89"/>
    </location>
</feature>
<dbReference type="InterPro" id="IPR020846">
    <property type="entry name" value="MFS_dom"/>
</dbReference>
<dbReference type="RefSeq" id="WP_269561710.1">
    <property type="nucleotide sequence ID" value="NZ_CP114767.1"/>
</dbReference>
<dbReference type="Pfam" id="PF03825">
    <property type="entry name" value="Nuc_H_symport"/>
    <property type="match status" value="1"/>
</dbReference>
<feature type="transmembrane region" description="Helical" evidence="7">
    <location>
        <begin position="12"/>
        <end position="32"/>
    </location>
</feature>
<feature type="domain" description="Major facilitator superfamily (MFS) profile" evidence="8">
    <location>
        <begin position="163"/>
        <end position="419"/>
    </location>
</feature>
<dbReference type="PANTHER" id="PTHR23522:SF4">
    <property type="entry name" value="NUCLEOSIDE PERMEASE NUPG-RELATED"/>
    <property type="match status" value="1"/>
</dbReference>
<evidence type="ECO:0000313" key="10">
    <source>
        <dbReference type="Proteomes" id="UP001211005"/>
    </source>
</evidence>
<reference evidence="9 10" key="1">
    <citation type="submission" date="2022-12" db="EMBL/GenBank/DDBJ databases">
        <title>Hymenobacter canadensis sp. nov. isolated from lake water of the Cambridge Bay, Canada.</title>
        <authorList>
            <person name="Kim W.H."/>
            <person name="Lee Y.M."/>
        </authorList>
    </citation>
    <scope>NUCLEOTIDE SEQUENCE [LARGE SCALE GENOMIC DNA]</scope>
    <source>
        <strain evidence="9 10">PAMC 29467</strain>
    </source>
</reference>
<evidence type="ECO:0000259" key="8">
    <source>
        <dbReference type="PROSITE" id="PS50850"/>
    </source>
</evidence>
<keyword evidence="6 7" id="KW-0472">Membrane</keyword>
<feature type="transmembrane region" description="Helical" evidence="7">
    <location>
        <begin position="371"/>
        <end position="393"/>
    </location>
</feature>
<keyword evidence="10" id="KW-1185">Reference proteome</keyword>
<proteinExistence type="predicted"/>
<comment type="subcellular location">
    <subcellularLocation>
        <location evidence="1">Cell membrane</location>
        <topology evidence="1">Multi-pass membrane protein</topology>
    </subcellularLocation>
</comment>
<dbReference type="PANTHER" id="PTHR23522">
    <property type="entry name" value="BLL5896 PROTEIN"/>
    <property type="match status" value="1"/>
</dbReference>
<organism evidence="9 10">
    <name type="scientific">Hymenobacter canadensis</name>
    <dbReference type="NCBI Taxonomy" id="2999067"/>
    <lineage>
        <taxon>Bacteria</taxon>
        <taxon>Pseudomonadati</taxon>
        <taxon>Bacteroidota</taxon>
        <taxon>Cytophagia</taxon>
        <taxon>Cytophagales</taxon>
        <taxon>Hymenobacteraceae</taxon>
        <taxon>Hymenobacter</taxon>
    </lineage>
</organism>
<sequence length="419" mass="45967">MTASIRIRLSIMMFLEFFIWGAWFVTLGTYLLRNLGASGTQVGVAFLTQSIGAIVAPFIIGLIADRFFSAQKILGVLHLAGAVLLWRASVAPDFSSFYPSILTYMVLYMPTLALVNSISFRQMRNPQKEFAPIRVLGTLGWIVAGLTIGWLNWEQTNSLQSTFLMAAGASALLGVFSFTLPATPPVKKDQTSSLGDLLGLEAIGMLRNRSYLIFFLASIAICIPLAFYYGFTNPFLNEVGMKSAAGVQSLGQVSELLFMLAIPLFFSRLGVKKMLAIGMAAWVLRYLFFAYGDGLGNYWMLIAGIVLHGVCYDFFFVTGQIYTDNLAGERFKSSAQGFITLATYGVGMLIGTLLSGRIFDAYQTTPTTHDWRMIWLIPAGIAVVVLLAFLAFFREQPQPQTAAIADTLQDPATPLTQVV</sequence>
<evidence type="ECO:0000256" key="7">
    <source>
        <dbReference type="SAM" id="Phobius"/>
    </source>
</evidence>
<dbReference type="InterPro" id="IPR036259">
    <property type="entry name" value="MFS_trans_sf"/>
</dbReference>
<name>A0ABY7LVQ8_9BACT</name>
<keyword evidence="4 7" id="KW-0812">Transmembrane</keyword>
<dbReference type="InterPro" id="IPR004740">
    <property type="entry name" value="Nuc_H_symport"/>
</dbReference>
<feature type="transmembrane region" description="Helical" evidence="7">
    <location>
        <begin position="298"/>
        <end position="317"/>
    </location>
</feature>
<gene>
    <name evidence="9" type="ORF">O3303_08915</name>
</gene>
<feature type="transmembrane region" description="Helical" evidence="7">
    <location>
        <begin position="101"/>
        <end position="119"/>
    </location>
</feature>
<feature type="transmembrane region" description="Helical" evidence="7">
    <location>
        <begin position="163"/>
        <end position="183"/>
    </location>
</feature>
<dbReference type="Gene3D" id="1.20.1250.20">
    <property type="entry name" value="MFS general substrate transporter like domains"/>
    <property type="match status" value="2"/>
</dbReference>
<keyword evidence="2" id="KW-0813">Transport</keyword>
<evidence type="ECO:0000313" key="9">
    <source>
        <dbReference type="EMBL" id="WBA43674.1"/>
    </source>
</evidence>
<dbReference type="PROSITE" id="PS50850">
    <property type="entry name" value="MFS"/>
    <property type="match status" value="1"/>
</dbReference>
<evidence type="ECO:0000256" key="6">
    <source>
        <dbReference type="ARBA" id="ARBA00023136"/>
    </source>
</evidence>
<dbReference type="EMBL" id="CP114767">
    <property type="protein sequence ID" value="WBA43674.1"/>
    <property type="molecule type" value="Genomic_DNA"/>
</dbReference>
<dbReference type="Proteomes" id="UP001211005">
    <property type="component" value="Chromosome"/>
</dbReference>
<feature type="transmembrane region" description="Helical" evidence="7">
    <location>
        <begin position="338"/>
        <end position="359"/>
    </location>
</feature>
<feature type="transmembrane region" description="Helical" evidence="7">
    <location>
        <begin position="249"/>
        <end position="267"/>
    </location>
</feature>
<feature type="transmembrane region" description="Helical" evidence="7">
    <location>
        <begin position="44"/>
        <end position="64"/>
    </location>
</feature>
<keyword evidence="5 7" id="KW-1133">Transmembrane helix</keyword>